<proteinExistence type="predicted"/>
<name>A0A6J5TJ80_PRUAR</name>
<gene>
    <name evidence="1" type="ORF">CURHAP_LOCUS4287</name>
</gene>
<dbReference type="Proteomes" id="UP000507222">
    <property type="component" value="Unassembled WGS sequence"/>
</dbReference>
<sequence>MLLVVRYLSWSREEVGPSARRCVLESPFLRACVVASGLLSRRGTILGRGWVLFRRRLQHIVGLGSLTIAPLGYVNLKSMIMIFQRGMTEEESEKADNKEKTDGPKQALFFDITNICGLLGNEELGPAFECR</sequence>
<organism evidence="1 2">
    <name type="scientific">Prunus armeniaca</name>
    <name type="common">Apricot</name>
    <name type="synonym">Armeniaca vulgaris</name>
    <dbReference type="NCBI Taxonomy" id="36596"/>
    <lineage>
        <taxon>Eukaryota</taxon>
        <taxon>Viridiplantae</taxon>
        <taxon>Streptophyta</taxon>
        <taxon>Embryophyta</taxon>
        <taxon>Tracheophyta</taxon>
        <taxon>Spermatophyta</taxon>
        <taxon>Magnoliopsida</taxon>
        <taxon>eudicotyledons</taxon>
        <taxon>Gunneridae</taxon>
        <taxon>Pentapetalae</taxon>
        <taxon>rosids</taxon>
        <taxon>fabids</taxon>
        <taxon>Rosales</taxon>
        <taxon>Rosaceae</taxon>
        <taxon>Amygdaloideae</taxon>
        <taxon>Amygdaleae</taxon>
        <taxon>Prunus</taxon>
    </lineage>
</organism>
<dbReference type="AlphaFoldDB" id="A0A6J5TJ80"/>
<evidence type="ECO:0000313" key="2">
    <source>
        <dbReference type="Proteomes" id="UP000507222"/>
    </source>
</evidence>
<evidence type="ECO:0000313" key="1">
    <source>
        <dbReference type="EMBL" id="CAB4263659.1"/>
    </source>
</evidence>
<dbReference type="EMBL" id="CAEKDK010000001">
    <property type="protein sequence ID" value="CAB4263659.1"/>
    <property type="molecule type" value="Genomic_DNA"/>
</dbReference>
<reference evidence="1 2" key="1">
    <citation type="submission" date="2020-05" db="EMBL/GenBank/DDBJ databases">
        <authorList>
            <person name="Campoy J."/>
            <person name="Schneeberger K."/>
            <person name="Spophaly S."/>
        </authorList>
    </citation>
    <scope>NUCLEOTIDE SEQUENCE [LARGE SCALE GENOMIC DNA]</scope>
    <source>
        <strain evidence="1">PruArmRojPasFocal</strain>
    </source>
</reference>
<accession>A0A6J5TJ80</accession>
<protein>
    <submittedName>
        <fullName evidence="1">Uncharacterized protein</fullName>
    </submittedName>
</protein>